<accession>A0ABR2H6X8</accession>
<dbReference type="EMBL" id="JAPFFF010000041">
    <property type="protein sequence ID" value="KAK8841578.1"/>
    <property type="molecule type" value="Genomic_DNA"/>
</dbReference>
<dbReference type="CDD" id="cd00167">
    <property type="entry name" value="SANT"/>
    <property type="match status" value="2"/>
</dbReference>
<protein>
    <recommendedName>
        <fullName evidence="9">Myb-like DNA-binding domain containing protein</fullName>
    </recommendedName>
</protein>
<gene>
    <name evidence="7" type="ORF">M9Y10_027203</name>
</gene>
<dbReference type="InterPro" id="IPR051575">
    <property type="entry name" value="Myb-like_DNA-bd"/>
</dbReference>
<keyword evidence="2" id="KW-0238">DNA-binding</keyword>
<dbReference type="InterPro" id="IPR001005">
    <property type="entry name" value="SANT/Myb"/>
</dbReference>
<evidence type="ECO:0000259" key="6">
    <source>
        <dbReference type="PROSITE" id="PS51294"/>
    </source>
</evidence>
<evidence type="ECO:0000259" key="5">
    <source>
        <dbReference type="PROSITE" id="PS50090"/>
    </source>
</evidence>
<dbReference type="PANTHER" id="PTHR46621">
    <property type="entry name" value="SNRNA-ACTIVATING PROTEIN COMPLEX SUBUNIT 4"/>
    <property type="match status" value="1"/>
</dbReference>
<evidence type="ECO:0000256" key="2">
    <source>
        <dbReference type="ARBA" id="ARBA00023125"/>
    </source>
</evidence>
<dbReference type="InterPro" id="IPR009057">
    <property type="entry name" value="Homeodomain-like_sf"/>
</dbReference>
<comment type="caution">
    <text evidence="7">The sequence shown here is derived from an EMBL/GenBank/DDBJ whole genome shotgun (WGS) entry which is preliminary data.</text>
</comment>
<dbReference type="PANTHER" id="PTHR46621:SF1">
    <property type="entry name" value="SNRNA-ACTIVATING PROTEIN COMPLEX SUBUNIT 4"/>
    <property type="match status" value="1"/>
</dbReference>
<feature type="domain" description="Myb-like" evidence="5">
    <location>
        <begin position="22"/>
        <end position="73"/>
    </location>
</feature>
<keyword evidence="1" id="KW-0805">Transcription regulation</keyword>
<evidence type="ECO:0000256" key="3">
    <source>
        <dbReference type="ARBA" id="ARBA00023163"/>
    </source>
</evidence>
<feature type="domain" description="HTH myb-type" evidence="6">
    <location>
        <begin position="22"/>
        <end position="77"/>
    </location>
</feature>
<name>A0ABR2H6X8_9EUKA</name>
<dbReference type="SUPFAM" id="SSF46689">
    <property type="entry name" value="Homeodomain-like"/>
    <property type="match status" value="1"/>
</dbReference>
<evidence type="ECO:0000313" key="7">
    <source>
        <dbReference type="EMBL" id="KAK8841578.1"/>
    </source>
</evidence>
<evidence type="ECO:0000256" key="1">
    <source>
        <dbReference type="ARBA" id="ARBA00023015"/>
    </source>
</evidence>
<dbReference type="InterPro" id="IPR017930">
    <property type="entry name" value="Myb_dom"/>
</dbReference>
<keyword evidence="4" id="KW-0539">Nucleus</keyword>
<reference evidence="7 8" key="1">
    <citation type="submission" date="2024-04" db="EMBL/GenBank/DDBJ databases">
        <title>Tritrichomonas musculus Genome.</title>
        <authorList>
            <person name="Alves-Ferreira E."/>
            <person name="Grigg M."/>
            <person name="Lorenzi H."/>
            <person name="Galac M."/>
        </authorList>
    </citation>
    <scope>NUCLEOTIDE SEQUENCE [LARGE SCALE GENOMIC DNA]</scope>
    <source>
        <strain evidence="7 8">EAF2021</strain>
    </source>
</reference>
<keyword evidence="3" id="KW-0804">Transcription</keyword>
<evidence type="ECO:0008006" key="9">
    <source>
        <dbReference type="Google" id="ProtNLM"/>
    </source>
</evidence>
<evidence type="ECO:0000313" key="8">
    <source>
        <dbReference type="Proteomes" id="UP001470230"/>
    </source>
</evidence>
<organism evidence="7 8">
    <name type="scientific">Tritrichomonas musculus</name>
    <dbReference type="NCBI Taxonomy" id="1915356"/>
    <lineage>
        <taxon>Eukaryota</taxon>
        <taxon>Metamonada</taxon>
        <taxon>Parabasalia</taxon>
        <taxon>Tritrichomonadida</taxon>
        <taxon>Tritrichomonadidae</taxon>
        <taxon>Tritrichomonas</taxon>
    </lineage>
</organism>
<dbReference type="Pfam" id="PF00249">
    <property type="entry name" value="Myb_DNA-binding"/>
    <property type="match status" value="2"/>
</dbReference>
<dbReference type="SMART" id="SM00717">
    <property type="entry name" value="SANT"/>
    <property type="match status" value="2"/>
</dbReference>
<keyword evidence="8" id="KW-1185">Reference proteome</keyword>
<dbReference type="Proteomes" id="UP001470230">
    <property type="component" value="Unassembled WGS sequence"/>
</dbReference>
<dbReference type="Gene3D" id="1.10.10.60">
    <property type="entry name" value="Homeodomain-like"/>
    <property type="match status" value="2"/>
</dbReference>
<sequence length="201" mass="24384">MSDIDEEILVIDEENADEKNATNSRKRFPFSKEEDDHLLRLIKLFGKKNWKIIAFYMKGRNIRQCRERFQLYLDDKIRNSKKWSKEEDEILLSKFKEIGPRWKLMESFFTKRNMYSIKNRYKALVLKKNKSSCPKNKSKKKLIENQIYHPVDNISNINQQDTINGALRNDYLITDLEFDLNNYQFEEFYTNFENSDYFDEI</sequence>
<dbReference type="PROSITE" id="PS51294">
    <property type="entry name" value="HTH_MYB"/>
    <property type="match status" value="1"/>
</dbReference>
<proteinExistence type="predicted"/>
<dbReference type="PROSITE" id="PS50090">
    <property type="entry name" value="MYB_LIKE"/>
    <property type="match status" value="2"/>
</dbReference>
<feature type="domain" description="Myb-like" evidence="5">
    <location>
        <begin position="75"/>
        <end position="125"/>
    </location>
</feature>
<evidence type="ECO:0000256" key="4">
    <source>
        <dbReference type="ARBA" id="ARBA00023242"/>
    </source>
</evidence>